<keyword evidence="2" id="KW-1185">Reference proteome</keyword>
<organism evidence="1 2">
    <name type="scientific">Brenthis ino</name>
    <name type="common">lesser marbled fritillary</name>
    <dbReference type="NCBI Taxonomy" id="405034"/>
    <lineage>
        <taxon>Eukaryota</taxon>
        <taxon>Metazoa</taxon>
        <taxon>Ecdysozoa</taxon>
        <taxon>Arthropoda</taxon>
        <taxon>Hexapoda</taxon>
        <taxon>Insecta</taxon>
        <taxon>Pterygota</taxon>
        <taxon>Neoptera</taxon>
        <taxon>Endopterygota</taxon>
        <taxon>Lepidoptera</taxon>
        <taxon>Glossata</taxon>
        <taxon>Ditrysia</taxon>
        <taxon>Papilionoidea</taxon>
        <taxon>Nymphalidae</taxon>
        <taxon>Heliconiinae</taxon>
        <taxon>Argynnini</taxon>
        <taxon>Brenthis</taxon>
    </lineage>
</organism>
<accession>A0A8J9U838</accession>
<evidence type="ECO:0000313" key="1">
    <source>
        <dbReference type="EMBL" id="CAH0715533.1"/>
    </source>
</evidence>
<dbReference type="Proteomes" id="UP000838878">
    <property type="component" value="Chromosome 10"/>
</dbReference>
<dbReference type="AlphaFoldDB" id="A0A8J9U838"/>
<dbReference type="EMBL" id="OV170230">
    <property type="protein sequence ID" value="CAH0715533.1"/>
    <property type="molecule type" value="Genomic_DNA"/>
</dbReference>
<name>A0A8J9U838_9NEOP</name>
<evidence type="ECO:0000313" key="2">
    <source>
        <dbReference type="Proteomes" id="UP000838878"/>
    </source>
</evidence>
<sequence>MFKLLRADTQTCDLLGVDCRDKLHTSSKQCRCKQVSVTAEIAVAPVPLERRKLGVSTRDSGQSSYGRCSATVFARARAREARRDM</sequence>
<feature type="non-terminal residue" evidence="1">
    <location>
        <position position="85"/>
    </location>
</feature>
<reference evidence="1" key="1">
    <citation type="submission" date="2021-12" db="EMBL/GenBank/DDBJ databases">
        <authorList>
            <person name="Martin H S."/>
        </authorList>
    </citation>
    <scope>NUCLEOTIDE SEQUENCE</scope>
</reference>
<proteinExistence type="predicted"/>
<protein>
    <submittedName>
        <fullName evidence="1">Uncharacterized protein</fullName>
    </submittedName>
</protein>
<gene>
    <name evidence="1" type="ORF">BINO364_LOCUS2444</name>
</gene>